<dbReference type="OrthoDB" id="5297245at2"/>
<dbReference type="Proteomes" id="UP000241421">
    <property type="component" value="Unassembled WGS sequence"/>
</dbReference>
<accession>A0A2U2HI22</accession>
<protein>
    <submittedName>
        <fullName evidence="1">Antitoxin</fullName>
    </submittedName>
</protein>
<keyword evidence="2" id="KW-1185">Reference proteome</keyword>
<dbReference type="EMBL" id="PXWF02000249">
    <property type="protein sequence ID" value="PWF45981.1"/>
    <property type="molecule type" value="Genomic_DNA"/>
</dbReference>
<evidence type="ECO:0000313" key="2">
    <source>
        <dbReference type="Proteomes" id="UP000241421"/>
    </source>
</evidence>
<proteinExistence type="predicted"/>
<dbReference type="AlphaFoldDB" id="A0A2U2HI22"/>
<dbReference type="RefSeq" id="WP_106758596.1">
    <property type="nucleotide sequence ID" value="NZ_PXWF02000249.1"/>
</dbReference>
<organism evidence="1 2">
    <name type="scientific">Massilia glaciei</name>
    <dbReference type="NCBI Taxonomy" id="1524097"/>
    <lineage>
        <taxon>Bacteria</taxon>
        <taxon>Pseudomonadati</taxon>
        <taxon>Pseudomonadota</taxon>
        <taxon>Betaproteobacteria</taxon>
        <taxon>Burkholderiales</taxon>
        <taxon>Oxalobacteraceae</taxon>
        <taxon>Telluria group</taxon>
        <taxon>Massilia</taxon>
    </lineage>
</organism>
<name>A0A2U2HI22_9BURK</name>
<reference evidence="1 2" key="1">
    <citation type="submission" date="2018-04" db="EMBL/GenBank/DDBJ databases">
        <title>Massilia violaceinigra sp. nov., a novel purple-pigmented bacterium isolated from Tianshan glacier, Xinjiang, China.</title>
        <authorList>
            <person name="Wang H."/>
        </authorList>
    </citation>
    <scope>NUCLEOTIDE SEQUENCE [LARGE SCALE GENOMIC DNA]</scope>
    <source>
        <strain evidence="1 2">B448-2</strain>
    </source>
</reference>
<gene>
    <name evidence="1" type="ORF">C7C56_017170</name>
</gene>
<evidence type="ECO:0000313" key="1">
    <source>
        <dbReference type="EMBL" id="PWF45981.1"/>
    </source>
</evidence>
<sequence length="82" mass="9649">MKSEYDLSKLRKRRNPYASKLKRPVTMRLSEDVVAYFKNMADQNGVPYQSLINLYLRDCVMQNRQVKINWPAEALERFGAPP</sequence>
<dbReference type="InterPro" id="IPR025528">
    <property type="entry name" value="BrnA_antitoxin"/>
</dbReference>
<dbReference type="Pfam" id="PF14384">
    <property type="entry name" value="BrnA_antitoxin"/>
    <property type="match status" value="1"/>
</dbReference>
<comment type="caution">
    <text evidence="1">The sequence shown here is derived from an EMBL/GenBank/DDBJ whole genome shotgun (WGS) entry which is preliminary data.</text>
</comment>